<dbReference type="InterPro" id="IPR002397">
    <property type="entry name" value="Cyt_P450_B"/>
</dbReference>
<accession>A0A3E0IBN5</accession>
<dbReference type="PROSITE" id="PS00086">
    <property type="entry name" value="CYTOCHROME_P450"/>
    <property type="match status" value="1"/>
</dbReference>
<sequence>MTLTVDETPFGFDPLRPGFRDDPYAVYRRQRETDPVHYSPLGMWTLTRHADIEAALRNPRLGHGVTMNGAADYLSFLTLNPPDHTRLRGLVSRAFTPKVIREMRPRIAQRVADLLAPLRGGGEFDLISAFAYPLPVMVISEMIGVPVEDQELFSGWSEEMARGIDPDFLQTPEQLVRRDHAKSEFDKYFRDLIAARRGRPADDLLTGLIAAEQDGDKLDEQELLDILALLLVAGHETTVNLIGNGTLALLRHPDQLRYLRENPDQAPAATEELLRYDSPVQFVSRFALADTEVAGRPVVAGEVVSMVLGAANRDPDAFPDPDRLDLTRQAGRLVSFGQGIHFCLGAPLARLEGQLALAGIATALPDLALLEDKPAYRDHFILRGVSALRVHA</sequence>
<dbReference type="Proteomes" id="UP000256269">
    <property type="component" value="Unassembled WGS sequence"/>
</dbReference>
<dbReference type="GO" id="GO:0016705">
    <property type="term" value="F:oxidoreductase activity, acting on paired donors, with incorporation or reduction of molecular oxygen"/>
    <property type="evidence" value="ECO:0007669"/>
    <property type="project" value="InterPro"/>
</dbReference>
<comment type="similarity">
    <text evidence="1 7">Belongs to the cytochrome P450 family.</text>
</comment>
<dbReference type="Gene3D" id="1.10.630.10">
    <property type="entry name" value="Cytochrome P450"/>
    <property type="match status" value="1"/>
</dbReference>
<dbReference type="GO" id="GO:0005506">
    <property type="term" value="F:iron ion binding"/>
    <property type="evidence" value="ECO:0007669"/>
    <property type="project" value="InterPro"/>
</dbReference>
<evidence type="ECO:0000256" key="4">
    <source>
        <dbReference type="ARBA" id="ARBA00023002"/>
    </source>
</evidence>
<dbReference type="InterPro" id="IPR036396">
    <property type="entry name" value="Cyt_P450_sf"/>
</dbReference>
<dbReference type="OrthoDB" id="142769at2"/>
<dbReference type="PANTHER" id="PTHR46696">
    <property type="entry name" value="P450, PUTATIVE (EUROFUNG)-RELATED"/>
    <property type="match status" value="1"/>
</dbReference>
<keyword evidence="4 7" id="KW-0560">Oxidoreductase</keyword>
<dbReference type="SUPFAM" id="SSF48264">
    <property type="entry name" value="Cytochrome P450"/>
    <property type="match status" value="1"/>
</dbReference>
<gene>
    <name evidence="8" type="ORF">BCF44_101994</name>
</gene>
<reference evidence="8 9" key="1">
    <citation type="submission" date="2018-08" db="EMBL/GenBank/DDBJ databases">
        <title>Genomic Encyclopedia of Archaeal and Bacterial Type Strains, Phase II (KMG-II): from individual species to whole genera.</title>
        <authorList>
            <person name="Goeker M."/>
        </authorList>
    </citation>
    <scope>NUCLEOTIDE SEQUENCE [LARGE SCALE GENOMIC DNA]</scope>
    <source>
        <strain evidence="8 9">DSM 45791</strain>
    </source>
</reference>
<evidence type="ECO:0000256" key="6">
    <source>
        <dbReference type="ARBA" id="ARBA00023033"/>
    </source>
</evidence>
<protein>
    <submittedName>
        <fullName evidence="8">Unspecific monooxygenase</fullName>
    </submittedName>
</protein>
<evidence type="ECO:0000313" key="9">
    <source>
        <dbReference type="Proteomes" id="UP000256269"/>
    </source>
</evidence>
<dbReference type="AlphaFoldDB" id="A0A3E0IBN5"/>
<evidence type="ECO:0000256" key="1">
    <source>
        <dbReference type="ARBA" id="ARBA00010617"/>
    </source>
</evidence>
<dbReference type="CDD" id="cd20625">
    <property type="entry name" value="CYP164-like"/>
    <property type="match status" value="1"/>
</dbReference>
<dbReference type="EMBL" id="QUNO01000001">
    <property type="protein sequence ID" value="REH55966.1"/>
    <property type="molecule type" value="Genomic_DNA"/>
</dbReference>
<evidence type="ECO:0000256" key="7">
    <source>
        <dbReference type="RuleBase" id="RU000461"/>
    </source>
</evidence>
<dbReference type="GO" id="GO:0020037">
    <property type="term" value="F:heme binding"/>
    <property type="evidence" value="ECO:0007669"/>
    <property type="project" value="InterPro"/>
</dbReference>
<keyword evidence="2 7" id="KW-0349">Heme</keyword>
<evidence type="ECO:0000256" key="2">
    <source>
        <dbReference type="ARBA" id="ARBA00022617"/>
    </source>
</evidence>
<name>A0A3E0IBN5_9PSEU</name>
<evidence type="ECO:0000313" key="8">
    <source>
        <dbReference type="EMBL" id="REH55966.1"/>
    </source>
</evidence>
<dbReference type="Pfam" id="PF00067">
    <property type="entry name" value="p450"/>
    <property type="match status" value="1"/>
</dbReference>
<evidence type="ECO:0000256" key="3">
    <source>
        <dbReference type="ARBA" id="ARBA00022723"/>
    </source>
</evidence>
<organism evidence="8 9">
    <name type="scientific">Kutzneria buriramensis</name>
    <dbReference type="NCBI Taxonomy" id="1045776"/>
    <lineage>
        <taxon>Bacteria</taxon>
        <taxon>Bacillati</taxon>
        <taxon>Actinomycetota</taxon>
        <taxon>Actinomycetes</taxon>
        <taxon>Pseudonocardiales</taxon>
        <taxon>Pseudonocardiaceae</taxon>
        <taxon>Kutzneria</taxon>
    </lineage>
</organism>
<dbReference type="GO" id="GO:0004497">
    <property type="term" value="F:monooxygenase activity"/>
    <property type="evidence" value="ECO:0007669"/>
    <property type="project" value="UniProtKB-KW"/>
</dbReference>
<dbReference type="PANTHER" id="PTHR46696:SF1">
    <property type="entry name" value="CYTOCHROME P450 YJIB-RELATED"/>
    <property type="match status" value="1"/>
</dbReference>
<dbReference type="FunFam" id="1.10.630.10:FF:000018">
    <property type="entry name" value="Cytochrome P450 monooxygenase"/>
    <property type="match status" value="1"/>
</dbReference>
<dbReference type="InterPro" id="IPR017972">
    <property type="entry name" value="Cyt_P450_CS"/>
</dbReference>
<dbReference type="RefSeq" id="WP_116172780.1">
    <property type="nucleotide sequence ID" value="NZ_CP144375.1"/>
</dbReference>
<comment type="caution">
    <text evidence="8">The sequence shown here is derived from an EMBL/GenBank/DDBJ whole genome shotgun (WGS) entry which is preliminary data.</text>
</comment>
<proteinExistence type="inferred from homology"/>
<keyword evidence="6 7" id="KW-0503">Monooxygenase</keyword>
<keyword evidence="9" id="KW-1185">Reference proteome</keyword>
<dbReference type="InterPro" id="IPR001128">
    <property type="entry name" value="Cyt_P450"/>
</dbReference>
<keyword evidence="5 7" id="KW-0408">Iron</keyword>
<keyword evidence="3 7" id="KW-0479">Metal-binding</keyword>
<dbReference type="PRINTS" id="PR00359">
    <property type="entry name" value="BP450"/>
</dbReference>
<evidence type="ECO:0000256" key="5">
    <source>
        <dbReference type="ARBA" id="ARBA00023004"/>
    </source>
</evidence>